<dbReference type="RefSeq" id="WP_225621322.1">
    <property type="nucleotide sequence ID" value="NZ_JACYFJ010000008.1"/>
</dbReference>
<comment type="caution">
    <text evidence="2">The sequence shown here is derived from an EMBL/GenBank/DDBJ whole genome shotgun (WGS) entry which is preliminary data.</text>
</comment>
<evidence type="ECO:0000313" key="3">
    <source>
        <dbReference type="Proteomes" id="UP001595814"/>
    </source>
</evidence>
<dbReference type="EMBL" id="JBHSAW010000008">
    <property type="protein sequence ID" value="MFC4096570.1"/>
    <property type="molecule type" value="Genomic_DNA"/>
</dbReference>
<gene>
    <name evidence="2" type="ORF">ACFOUT_11845</name>
</gene>
<dbReference type="PANTHER" id="PTHR35889">
    <property type="entry name" value="CYCLOINULO-OLIGOSACCHARIDE FRUCTANOTRANSFERASE-RELATED"/>
    <property type="match status" value="1"/>
</dbReference>
<dbReference type="Proteomes" id="UP001595814">
    <property type="component" value="Unassembled WGS sequence"/>
</dbReference>
<evidence type="ECO:0000313" key="2">
    <source>
        <dbReference type="EMBL" id="MFC4096570.1"/>
    </source>
</evidence>
<dbReference type="PROSITE" id="PS51257">
    <property type="entry name" value="PROKAR_LIPOPROTEIN"/>
    <property type="match status" value="1"/>
</dbReference>
<dbReference type="Pfam" id="PF07635">
    <property type="entry name" value="PSCyt1"/>
    <property type="match status" value="1"/>
</dbReference>
<dbReference type="SUPFAM" id="SSF46626">
    <property type="entry name" value="Cytochrome c"/>
    <property type="match status" value="1"/>
</dbReference>
<reference evidence="3" key="1">
    <citation type="journal article" date="2019" name="Int. J. Syst. Evol. Microbiol.">
        <title>The Global Catalogue of Microorganisms (GCM) 10K type strain sequencing project: providing services to taxonomists for standard genome sequencing and annotation.</title>
        <authorList>
            <consortium name="The Broad Institute Genomics Platform"/>
            <consortium name="The Broad Institute Genome Sequencing Center for Infectious Disease"/>
            <person name="Wu L."/>
            <person name="Ma J."/>
        </authorList>
    </citation>
    <scope>NUCLEOTIDE SEQUENCE [LARGE SCALE GENOMIC DNA]</scope>
    <source>
        <strain evidence="3">CECT 7477</strain>
    </source>
</reference>
<keyword evidence="3" id="KW-1185">Reference proteome</keyword>
<dbReference type="InterPro" id="IPR036909">
    <property type="entry name" value="Cyt_c-like_dom_sf"/>
</dbReference>
<feature type="domain" description="Cytochrome C Planctomycete-type" evidence="1">
    <location>
        <begin position="51"/>
        <end position="112"/>
    </location>
</feature>
<accession>A0ABV8JQ56</accession>
<dbReference type="InterPro" id="IPR011429">
    <property type="entry name" value="Cyt_c_Planctomycete-type"/>
</dbReference>
<organism evidence="2 3">
    <name type="scientific">Euzebyella saccharophila</name>
    <dbReference type="NCBI Taxonomy" id="679664"/>
    <lineage>
        <taxon>Bacteria</taxon>
        <taxon>Pseudomonadati</taxon>
        <taxon>Bacteroidota</taxon>
        <taxon>Flavobacteriia</taxon>
        <taxon>Flavobacteriales</taxon>
        <taxon>Flavobacteriaceae</taxon>
        <taxon>Euzebyella</taxon>
    </lineage>
</organism>
<dbReference type="PANTHER" id="PTHR35889:SF3">
    <property type="entry name" value="F-BOX DOMAIN-CONTAINING PROTEIN"/>
    <property type="match status" value="1"/>
</dbReference>
<protein>
    <submittedName>
        <fullName evidence="2">C-type cytochrome domain-containing protein</fullName>
    </submittedName>
</protein>
<evidence type="ECO:0000259" key="1">
    <source>
        <dbReference type="Pfam" id="PF07635"/>
    </source>
</evidence>
<name>A0ABV8JQ56_9FLAO</name>
<sequence>MLKHFTIFICSLLALTSCTFEMPEEVEVAYNDLPEDIDFNFHIKPILSDRCFSCHGPDPGTRHADLRLDVEENAFGSLSSGNRAFVAGKPTKSESVARILSDDPETLMPPPESNLSLSAREKAMIVKWIEQGAEWKPHWAFAKPEKPTPPKLNNVDLVKNEIDYFVQDQLIQRGFEPSPETGKERLLRRVTMDLTSLPLPLRNLTIF</sequence>
<proteinExistence type="predicted"/>